<dbReference type="PANTHER" id="PTHR43777:SF1">
    <property type="entry name" value="MOLYBDENUM COFACTOR CYTIDYLYLTRANSFERASE"/>
    <property type="match status" value="1"/>
</dbReference>
<keyword evidence="3" id="KW-1185">Reference proteome</keyword>
<protein>
    <submittedName>
        <fullName evidence="2">4-diphosphocytidyl-2C-methyl-D-erythritol synthase</fullName>
    </submittedName>
</protein>
<organism evidence="2 3">
    <name type="scientific">Roseisolibacter agri</name>
    <dbReference type="NCBI Taxonomy" id="2014610"/>
    <lineage>
        <taxon>Bacteria</taxon>
        <taxon>Pseudomonadati</taxon>
        <taxon>Gemmatimonadota</taxon>
        <taxon>Gemmatimonadia</taxon>
        <taxon>Gemmatimonadales</taxon>
        <taxon>Gemmatimonadaceae</taxon>
        <taxon>Roseisolibacter</taxon>
    </lineage>
</organism>
<accession>A0AA37Q413</accession>
<proteinExistence type="predicted"/>
<dbReference type="InterPro" id="IPR029044">
    <property type="entry name" value="Nucleotide-diphossugar_trans"/>
</dbReference>
<dbReference type="EMBL" id="BRXS01000004">
    <property type="protein sequence ID" value="GLC25974.1"/>
    <property type="molecule type" value="Genomic_DNA"/>
</dbReference>
<gene>
    <name evidence="2" type="ORF">rosag_24870</name>
</gene>
<dbReference type="CDD" id="cd04182">
    <property type="entry name" value="GT_2_like_f"/>
    <property type="match status" value="1"/>
</dbReference>
<dbReference type="SUPFAM" id="SSF53448">
    <property type="entry name" value="Nucleotide-diphospho-sugar transferases"/>
    <property type="match status" value="1"/>
</dbReference>
<sequence>MRVGAVVLAAGASTRLGTPKQLLLHEGEPLVRRAARAVLEAGATPVVVVLGAESERVRTALDGLAGIELLVNERWSDGLATSLTSGVRTLLAIALVDAVLLTLADQPLVGAPELAALVARLTDSRGIVAAEYAGIVGVPAVVAREHVDALLGLSGDRGAGAWLRSLGDHVVRVPMPAAAMDVDTPSDAARLAAGASDSTIADPS</sequence>
<dbReference type="InterPro" id="IPR025877">
    <property type="entry name" value="MobA-like_NTP_Trfase"/>
</dbReference>
<dbReference type="GO" id="GO:0016779">
    <property type="term" value="F:nucleotidyltransferase activity"/>
    <property type="evidence" value="ECO:0007669"/>
    <property type="project" value="UniProtKB-ARBA"/>
</dbReference>
<dbReference type="Proteomes" id="UP001161325">
    <property type="component" value="Unassembled WGS sequence"/>
</dbReference>
<evidence type="ECO:0000259" key="1">
    <source>
        <dbReference type="Pfam" id="PF12804"/>
    </source>
</evidence>
<evidence type="ECO:0000313" key="2">
    <source>
        <dbReference type="EMBL" id="GLC25974.1"/>
    </source>
</evidence>
<reference evidence="2" key="1">
    <citation type="submission" date="2022-08" db="EMBL/GenBank/DDBJ databases">
        <title>Draft genome sequencing of Roseisolibacter agri AW1220.</title>
        <authorList>
            <person name="Tobiishi Y."/>
            <person name="Tonouchi A."/>
        </authorList>
    </citation>
    <scope>NUCLEOTIDE SEQUENCE</scope>
    <source>
        <strain evidence="2">AW1220</strain>
    </source>
</reference>
<dbReference type="Gene3D" id="3.90.550.10">
    <property type="entry name" value="Spore Coat Polysaccharide Biosynthesis Protein SpsA, Chain A"/>
    <property type="match status" value="1"/>
</dbReference>
<dbReference type="PANTHER" id="PTHR43777">
    <property type="entry name" value="MOLYBDENUM COFACTOR CYTIDYLYLTRANSFERASE"/>
    <property type="match status" value="1"/>
</dbReference>
<evidence type="ECO:0000313" key="3">
    <source>
        <dbReference type="Proteomes" id="UP001161325"/>
    </source>
</evidence>
<comment type="caution">
    <text evidence="2">The sequence shown here is derived from an EMBL/GenBank/DDBJ whole genome shotgun (WGS) entry which is preliminary data.</text>
</comment>
<dbReference type="AlphaFoldDB" id="A0AA37Q413"/>
<dbReference type="Pfam" id="PF12804">
    <property type="entry name" value="NTP_transf_3"/>
    <property type="match status" value="1"/>
</dbReference>
<feature type="domain" description="MobA-like NTP transferase" evidence="1">
    <location>
        <begin position="5"/>
        <end position="168"/>
    </location>
</feature>
<name>A0AA37Q413_9BACT</name>